<dbReference type="EMBL" id="JAGEMK010000002">
    <property type="protein sequence ID" value="MBO1751185.1"/>
    <property type="molecule type" value="Genomic_DNA"/>
</dbReference>
<reference evidence="1" key="1">
    <citation type="submission" date="2021-03" db="EMBL/GenBank/DDBJ databases">
        <title>Actinotalea soli sp. nov., isolated from soil.</title>
        <authorList>
            <person name="Ping W."/>
            <person name="Zhang J."/>
        </authorList>
    </citation>
    <scope>NUCLEOTIDE SEQUENCE</scope>
    <source>
        <strain evidence="1">BY-33</strain>
    </source>
</reference>
<evidence type="ECO:0000313" key="2">
    <source>
        <dbReference type="Proteomes" id="UP000664209"/>
    </source>
</evidence>
<protein>
    <recommendedName>
        <fullName evidence="3">NlpC/P60 domain-containing protein</fullName>
    </recommendedName>
</protein>
<gene>
    <name evidence="1" type="ORF">J4G33_05150</name>
</gene>
<comment type="caution">
    <text evidence="1">The sequence shown here is derived from an EMBL/GenBank/DDBJ whole genome shotgun (WGS) entry which is preliminary data.</text>
</comment>
<accession>A0A939LRA7</accession>
<evidence type="ECO:0000313" key="1">
    <source>
        <dbReference type="EMBL" id="MBO1751185.1"/>
    </source>
</evidence>
<evidence type="ECO:0008006" key="3">
    <source>
        <dbReference type="Google" id="ProtNLM"/>
    </source>
</evidence>
<dbReference type="Gene3D" id="3.90.1720.10">
    <property type="entry name" value="endopeptidase domain like (from Nostoc punctiforme)"/>
    <property type="match status" value="1"/>
</dbReference>
<dbReference type="Proteomes" id="UP000664209">
    <property type="component" value="Unassembled WGS sequence"/>
</dbReference>
<sequence>MRNDLDGVVENAIAWATQRLGSTAYGTRCLAFVEDAIERSNDLEVFGGDDAHASAVLYHCSDRQDEPPRGVLAFYDCDGTLAGRRRNWGHVGLSLGDGLVIHAWDRVRIDRYDAITHLSPAPGWSAPGWAGWVPMLRVLEGSVQRSWTDDDAAVTAARMQQARHATLDG</sequence>
<organism evidence="1 2">
    <name type="scientific">Actinotalea soli</name>
    <dbReference type="NCBI Taxonomy" id="2819234"/>
    <lineage>
        <taxon>Bacteria</taxon>
        <taxon>Bacillati</taxon>
        <taxon>Actinomycetota</taxon>
        <taxon>Actinomycetes</taxon>
        <taxon>Micrococcales</taxon>
        <taxon>Cellulomonadaceae</taxon>
        <taxon>Actinotalea</taxon>
    </lineage>
</organism>
<dbReference type="InterPro" id="IPR038765">
    <property type="entry name" value="Papain-like_cys_pep_sf"/>
</dbReference>
<dbReference type="SUPFAM" id="SSF54001">
    <property type="entry name" value="Cysteine proteinases"/>
    <property type="match status" value="1"/>
</dbReference>
<keyword evidence="2" id="KW-1185">Reference proteome</keyword>
<dbReference type="AlphaFoldDB" id="A0A939LRA7"/>
<proteinExistence type="predicted"/>
<dbReference type="RefSeq" id="WP_208054864.1">
    <property type="nucleotide sequence ID" value="NZ_JAGEMK010000002.1"/>
</dbReference>
<name>A0A939LRA7_9CELL</name>